<evidence type="ECO:0000256" key="3">
    <source>
        <dbReference type="ARBA" id="ARBA00022801"/>
    </source>
</evidence>
<dbReference type="Proteomes" id="UP000054715">
    <property type="component" value="Unassembled WGS sequence"/>
</dbReference>
<dbReference type="SUPFAM" id="SSF50486">
    <property type="entry name" value="FMT C-terminal domain-like"/>
    <property type="match status" value="1"/>
</dbReference>
<reference evidence="6 8" key="1">
    <citation type="submission" date="2015-11" db="EMBL/GenBank/DDBJ databases">
        <title>Genomic analysis of 38 Legionella species identifies large and diverse effector repertoires.</title>
        <authorList>
            <person name="Burstein D."/>
            <person name="Amaro F."/>
            <person name="Zusman T."/>
            <person name="Lifshitz Z."/>
            <person name="Cohen O."/>
            <person name="Gilbert J.A."/>
            <person name="Pupko T."/>
            <person name="Shuman H.A."/>
            <person name="Segal G."/>
        </authorList>
    </citation>
    <scope>NUCLEOTIDE SEQUENCE [LARGE SCALE GENOMIC DNA]</scope>
    <source>
        <strain evidence="6 8">JA-26-G1-E2</strain>
    </source>
</reference>
<evidence type="ECO:0000256" key="5">
    <source>
        <dbReference type="HAMAP-Rule" id="MF_00527"/>
    </source>
</evidence>
<dbReference type="GO" id="GO:0006284">
    <property type="term" value="P:base-excision repair"/>
    <property type="evidence" value="ECO:0007669"/>
    <property type="project" value="InterPro"/>
</dbReference>
<evidence type="ECO:0000313" key="6">
    <source>
        <dbReference type="EMBL" id="KTD11319.1"/>
    </source>
</evidence>
<keyword evidence="9" id="KW-1185">Reference proteome</keyword>
<dbReference type="RefSeq" id="WP_058448568.1">
    <property type="nucleotide sequence ID" value="NZ_CAAAJF010000004.1"/>
</dbReference>
<dbReference type="PANTHER" id="PTHR10429:SF0">
    <property type="entry name" value="DNA-3-METHYLADENINE GLYCOSYLASE"/>
    <property type="match status" value="1"/>
</dbReference>
<evidence type="ECO:0000256" key="2">
    <source>
        <dbReference type="ARBA" id="ARBA00022763"/>
    </source>
</evidence>
<dbReference type="GO" id="GO:0003905">
    <property type="term" value="F:alkylbase DNA N-glycosylase activity"/>
    <property type="evidence" value="ECO:0007669"/>
    <property type="project" value="InterPro"/>
</dbReference>
<dbReference type="EMBL" id="LNYG01000008">
    <property type="protein sequence ID" value="KTD11319.1"/>
    <property type="molecule type" value="Genomic_DNA"/>
</dbReference>
<proteinExistence type="inferred from homology"/>
<keyword evidence="4 5" id="KW-0234">DNA repair</keyword>
<dbReference type="InterPro" id="IPR011034">
    <property type="entry name" value="Formyl_transferase-like_C_sf"/>
</dbReference>
<dbReference type="Gene3D" id="3.10.300.10">
    <property type="entry name" value="Methylpurine-DNA glycosylase (MPG)"/>
    <property type="match status" value="1"/>
</dbReference>
<organism evidence="6 8">
    <name type="scientific">Legionella jamestowniensis</name>
    <dbReference type="NCBI Taxonomy" id="455"/>
    <lineage>
        <taxon>Bacteria</taxon>
        <taxon>Pseudomonadati</taxon>
        <taxon>Pseudomonadota</taxon>
        <taxon>Gammaproteobacteria</taxon>
        <taxon>Legionellales</taxon>
        <taxon>Legionellaceae</taxon>
        <taxon>Legionella</taxon>
    </lineage>
</organism>
<name>A0A0W0UU66_9GAMM</name>
<dbReference type="GO" id="GO:0003677">
    <property type="term" value="F:DNA binding"/>
    <property type="evidence" value="ECO:0007669"/>
    <property type="project" value="InterPro"/>
</dbReference>
<evidence type="ECO:0000313" key="8">
    <source>
        <dbReference type="Proteomes" id="UP000054715"/>
    </source>
</evidence>
<evidence type="ECO:0000256" key="1">
    <source>
        <dbReference type="ARBA" id="ARBA00009232"/>
    </source>
</evidence>
<accession>A0A0W0UU66</accession>
<dbReference type="InterPro" id="IPR003180">
    <property type="entry name" value="MPG"/>
</dbReference>
<dbReference type="AlphaFoldDB" id="A0A0W0UU66"/>
<dbReference type="NCBIfam" id="TIGR00567">
    <property type="entry name" value="3mg"/>
    <property type="match status" value="1"/>
</dbReference>
<dbReference type="PATRIC" id="fig|455.5.peg.545"/>
<dbReference type="STRING" id="455.Ljam_0513"/>
<dbReference type="EC" id="3.2.2.-" evidence="5"/>
<reference evidence="7 9" key="2">
    <citation type="submission" date="2016-05" db="EMBL/GenBank/DDBJ databases">
        <authorList>
            <person name="Prochazka B."/>
            <person name="Indra A."/>
            <person name="Hasenberger P."/>
            <person name="Blaschitz M."/>
            <person name="Wagner L."/>
            <person name="Wewalka G."/>
            <person name="Sorschag S."/>
            <person name="Schmid D."/>
            <person name="Ruppitsch W."/>
        </authorList>
    </citation>
    <scope>NUCLEOTIDE SEQUENCE [LARGE SCALE GENOMIC DNA]</scope>
    <source>
        <strain evidence="7 9">974010_12</strain>
    </source>
</reference>
<dbReference type="HAMAP" id="MF_00527">
    <property type="entry name" value="3MGH"/>
    <property type="match status" value="1"/>
</dbReference>
<keyword evidence="2 5" id="KW-0227">DNA damage</keyword>
<dbReference type="Pfam" id="PF02245">
    <property type="entry name" value="Pur_DNA_glyco"/>
    <property type="match status" value="1"/>
</dbReference>
<gene>
    <name evidence="7" type="ORF">A8135_10995</name>
    <name evidence="6" type="ORF">Ljam_0513</name>
</gene>
<keyword evidence="3 5" id="KW-0378">Hydrolase</keyword>
<evidence type="ECO:0000256" key="4">
    <source>
        <dbReference type="ARBA" id="ARBA00023204"/>
    </source>
</evidence>
<comment type="caution">
    <text evidence="6">The sequence shown here is derived from an EMBL/GenBank/DDBJ whole genome shotgun (WGS) entry which is preliminary data.</text>
</comment>
<dbReference type="Proteomes" id="UP000093336">
    <property type="component" value="Unassembled WGS sequence"/>
</dbReference>
<dbReference type="InterPro" id="IPR036995">
    <property type="entry name" value="MPG_sf"/>
</dbReference>
<evidence type="ECO:0000313" key="7">
    <source>
        <dbReference type="EMBL" id="OCH98820.1"/>
    </source>
</evidence>
<sequence length="183" mass="20777">MQKLLRKFYDRDTVTVAQELLGKYLVHHIDGLKRIGRIVEVEAYLGQQDLAAHSSKGITPRTKTMFGPPGYAYVYLIYGIHHCVNAVTEREGEGTAVLLRALEPVSNITERTKGPGLLCKAMQIDKRLNGHDLLSDNFYIAQPQDAHSFVIQKKPRIGVDYAKHWADKLLRFYIKDNPFVSKP</sequence>
<dbReference type="PANTHER" id="PTHR10429">
    <property type="entry name" value="DNA-3-METHYLADENINE GLYCOSYLASE"/>
    <property type="match status" value="1"/>
</dbReference>
<evidence type="ECO:0000313" key="9">
    <source>
        <dbReference type="Proteomes" id="UP000093336"/>
    </source>
</evidence>
<protein>
    <recommendedName>
        <fullName evidence="5">Putative 3-methyladenine DNA glycosylase</fullName>
        <ecNumber evidence="5">3.2.2.-</ecNumber>
    </recommendedName>
</protein>
<comment type="similarity">
    <text evidence="1 5">Belongs to the DNA glycosylase MPG family.</text>
</comment>
<dbReference type="EMBL" id="LYOZ01000006">
    <property type="protein sequence ID" value="OCH98820.1"/>
    <property type="molecule type" value="Genomic_DNA"/>
</dbReference>
<dbReference type="CDD" id="cd00540">
    <property type="entry name" value="AAG"/>
    <property type="match status" value="1"/>
</dbReference>
<dbReference type="FunFam" id="3.10.300.10:FF:000001">
    <property type="entry name" value="Putative 3-methyladenine DNA glycosylase"/>
    <property type="match status" value="1"/>
</dbReference>
<dbReference type="OrthoDB" id="9794313at2"/>